<name>A0AAE4G778_9BURK</name>
<sequence length="84" mass="9141">MSKTDQPPFLSSKSLAPSLRAALQPYSPEAEVPELVNGVAEPGGHLRMGDALCQMNREHGLINEDVSALEDLLDRSPAEPIRFE</sequence>
<evidence type="ECO:0000313" key="1">
    <source>
        <dbReference type="EMBL" id="MDT0336407.1"/>
    </source>
</evidence>
<accession>A0AAE4G778</accession>
<reference evidence="1" key="1">
    <citation type="submission" date="2023-02" db="EMBL/GenBank/DDBJ databases">
        <title>Description of Herbaspirillum huttiense subsp. nephrolepsisexaltata and Herbaspirillum huttiense subsp. lycopersicon.</title>
        <authorList>
            <person name="Poudel M."/>
            <person name="Sharma A."/>
            <person name="Goss E."/>
            <person name="Tapia J.H."/>
            <person name="Harmon C.M."/>
            <person name="Jones J.B."/>
        </authorList>
    </citation>
    <scope>NUCLEOTIDE SEQUENCE</scope>
    <source>
        <strain evidence="1">NC40101</strain>
    </source>
</reference>
<organism evidence="1">
    <name type="scientific">Herbaspirillum huttiense subsp. nephrolepidis</name>
    <dbReference type="NCBI Taxonomy" id="3075126"/>
    <lineage>
        <taxon>Bacteria</taxon>
        <taxon>Pseudomonadati</taxon>
        <taxon>Pseudomonadota</taxon>
        <taxon>Betaproteobacteria</taxon>
        <taxon>Burkholderiales</taxon>
        <taxon>Oxalobacteraceae</taxon>
        <taxon>Herbaspirillum</taxon>
    </lineage>
</organism>
<dbReference type="EMBL" id="JAVRAA010000002">
    <property type="protein sequence ID" value="MDT0336407.1"/>
    <property type="molecule type" value="Genomic_DNA"/>
</dbReference>
<protein>
    <submittedName>
        <fullName evidence="1">Plasmid stabilization protein</fullName>
    </submittedName>
</protein>
<comment type="caution">
    <text evidence="1">The sequence shown here is derived from an EMBL/GenBank/DDBJ whole genome shotgun (WGS) entry which is preliminary data.</text>
</comment>
<gene>
    <name evidence="1" type="ORF">RJN63_06200</name>
</gene>
<dbReference type="AlphaFoldDB" id="A0AAE4G778"/>
<proteinExistence type="predicted"/>
<dbReference type="RefSeq" id="WP_083859734.1">
    <property type="nucleotide sequence ID" value="NZ_JAVLSM010000001.1"/>
</dbReference>